<organism evidence="1 2">
    <name type="scientific">Xylaria arbuscula</name>
    <dbReference type="NCBI Taxonomy" id="114810"/>
    <lineage>
        <taxon>Eukaryota</taxon>
        <taxon>Fungi</taxon>
        <taxon>Dikarya</taxon>
        <taxon>Ascomycota</taxon>
        <taxon>Pezizomycotina</taxon>
        <taxon>Sordariomycetes</taxon>
        <taxon>Xylariomycetidae</taxon>
        <taxon>Xylariales</taxon>
        <taxon>Xylariaceae</taxon>
        <taxon>Xylaria</taxon>
    </lineage>
</organism>
<sequence length="126" mass="13924">MPCTPAKNADRILIYIFRSSFEGPGLPRGEAVNVIMTHIDASSTLIGIAGVSKALDGIVNPLRDTEDKVLTRYENTIIEFRPFLKVTTVLKATEWESIYPNNTYEGIRIVACTTPYGASMKPSYPI</sequence>
<keyword evidence="2" id="KW-1185">Reference proteome</keyword>
<dbReference type="EMBL" id="JANPWZ010000774">
    <property type="protein sequence ID" value="KAJ3572332.1"/>
    <property type="molecule type" value="Genomic_DNA"/>
</dbReference>
<comment type="caution">
    <text evidence="1">The sequence shown here is derived from an EMBL/GenBank/DDBJ whole genome shotgun (WGS) entry which is preliminary data.</text>
</comment>
<dbReference type="Proteomes" id="UP001148614">
    <property type="component" value="Unassembled WGS sequence"/>
</dbReference>
<reference evidence="1" key="1">
    <citation type="submission" date="2022-07" db="EMBL/GenBank/DDBJ databases">
        <title>Genome Sequence of Xylaria arbuscula.</title>
        <authorList>
            <person name="Buettner E."/>
        </authorList>
    </citation>
    <scope>NUCLEOTIDE SEQUENCE</scope>
    <source>
        <strain evidence="1">VT107</strain>
    </source>
</reference>
<protein>
    <submittedName>
        <fullName evidence="1">Uncharacterized protein</fullName>
    </submittedName>
</protein>
<name>A0A9W8TMQ5_9PEZI</name>
<evidence type="ECO:0000313" key="2">
    <source>
        <dbReference type="Proteomes" id="UP001148614"/>
    </source>
</evidence>
<evidence type="ECO:0000313" key="1">
    <source>
        <dbReference type="EMBL" id="KAJ3572332.1"/>
    </source>
</evidence>
<gene>
    <name evidence="1" type="ORF">NPX13_g5087</name>
</gene>
<proteinExistence type="predicted"/>
<accession>A0A9W8TMQ5</accession>
<dbReference type="AlphaFoldDB" id="A0A9W8TMQ5"/>